<proteinExistence type="predicted"/>
<dbReference type="GeneID" id="44802757"/>
<dbReference type="Gene3D" id="3.30.70.270">
    <property type="match status" value="1"/>
</dbReference>
<keyword evidence="2" id="KW-0496">Mitochondrion</keyword>
<dbReference type="PANTHER" id="PTHR34047:SF8">
    <property type="entry name" value="PROTEIN YKFC"/>
    <property type="match status" value="1"/>
</dbReference>
<dbReference type="InterPro" id="IPR025960">
    <property type="entry name" value="RVT_N"/>
</dbReference>
<dbReference type="PANTHER" id="PTHR34047">
    <property type="entry name" value="NUCLEAR INTRON MATURASE 1, MITOCHONDRIAL-RELATED"/>
    <property type="match status" value="1"/>
</dbReference>
<dbReference type="SMART" id="SM00507">
    <property type="entry name" value="HNHc"/>
    <property type="match status" value="1"/>
</dbReference>
<dbReference type="EMBL" id="MN873035">
    <property type="protein sequence ID" value="QIC20175.1"/>
    <property type="molecule type" value="Genomic_DNA"/>
</dbReference>
<keyword evidence="2" id="KW-0808">Transferase</keyword>
<evidence type="ECO:0000259" key="1">
    <source>
        <dbReference type="PROSITE" id="PS50878"/>
    </source>
</evidence>
<name>A0A6C0W3L5_9AGAR</name>
<dbReference type="InterPro" id="IPR000477">
    <property type="entry name" value="RT_dom"/>
</dbReference>
<dbReference type="InterPro" id="IPR030931">
    <property type="entry name" value="Group_II_RT_mat"/>
</dbReference>
<dbReference type="PROSITE" id="PS50878">
    <property type="entry name" value="RT_POL"/>
    <property type="match status" value="1"/>
</dbReference>
<dbReference type="InterPro" id="IPR002711">
    <property type="entry name" value="HNH"/>
</dbReference>
<accession>A0A6C0W3L5</accession>
<dbReference type="NCBIfam" id="TIGR04416">
    <property type="entry name" value="group_II_RT_mat"/>
    <property type="match status" value="1"/>
</dbReference>
<dbReference type="GO" id="GO:0003964">
    <property type="term" value="F:RNA-directed DNA polymerase activity"/>
    <property type="evidence" value="ECO:0007669"/>
    <property type="project" value="UniProtKB-KW"/>
</dbReference>
<dbReference type="Pfam" id="PF13655">
    <property type="entry name" value="RVT_N"/>
    <property type="match status" value="1"/>
</dbReference>
<gene>
    <name evidence="2" type="primary">orf878</name>
</gene>
<keyword evidence="2" id="KW-0695">RNA-directed DNA polymerase</keyword>
<reference evidence="2" key="1">
    <citation type="journal article" date="2021" name="Front. Genet.">
        <title>Comparative Mitogenomic Analysis Reveals Dynamics of Intron Within and Between Tricholoma Species and Phylogeny of Basidiomycota.</title>
        <authorList>
            <person name="Huang W."/>
            <person name="Feng H."/>
            <person name="Tu W."/>
            <person name="Xiong C."/>
            <person name="Jin X."/>
            <person name="Li P."/>
            <person name="Wang X."/>
            <person name="Li Q."/>
        </authorList>
    </citation>
    <scope>NUCLEOTIDE SEQUENCE</scope>
</reference>
<dbReference type="Gene3D" id="1.10.30.50">
    <property type="match status" value="1"/>
</dbReference>
<organism evidence="2">
    <name type="scientific">Tricholoma bakamatsutake</name>
    <dbReference type="NCBI Taxonomy" id="51221"/>
    <lineage>
        <taxon>Eukaryota</taxon>
        <taxon>Fungi</taxon>
        <taxon>Dikarya</taxon>
        <taxon>Basidiomycota</taxon>
        <taxon>Agaricomycotina</taxon>
        <taxon>Agaricomycetes</taxon>
        <taxon>Agaricomycetidae</taxon>
        <taxon>Agaricales</taxon>
        <taxon>Tricholomatineae</taxon>
        <taxon>Tricholomataceae</taxon>
        <taxon>Tricholoma</taxon>
    </lineage>
</organism>
<geneLocation type="mitochondrion" evidence="2"/>
<dbReference type="AlphaFoldDB" id="A0A6C0W3L5"/>
<evidence type="ECO:0000313" key="2">
    <source>
        <dbReference type="EMBL" id="QIC20175.1"/>
    </source>
</evidence>
<dbReference type="InterPro" id="IPR051083">
    <property type="entry name" value="GrpII_Intron_Splice-Mob/Def"/>
</dbReference>
<dbReference type="RefSeq" id="YP_009739332.1">
    <property type="nucleotide sequence ID" value="NC_046499.1"/>
</dbReference>
<dbReference type="InterPro" id="IPR043502">
    <property type="entry name" value="DNA/RNA_pol_sf"/>
</dbReference>
<dbReference type="GO" id="GO:0008270">
    <property type="term" value="F:zinc ion binding"/>
    <property type="evidence" value="ECO:0007669"/>
    <property type="project" value="InterPro"/>
</dbReference>
<dbReference type="InterPro" id="IPR003615">
    <property type="entry name" value="HNH_nuc"/>
</dbReference>
<dbReference type="InterPro" id="IPR043128">
    <property type="entry name" value="Rev_trsase/Diguanyl_cyclase"/>
</dbReference>
<dbReference type="GO" id="GO:0004519">
    <property type="term" value="F:endonuclease activity"/>
    <property type="evidence" value="ECO:0007669"/>
    <property type="project" value="InterPro"/>
</dbReference>
<dbReference type="GO" id="GO:0003676">
    <property type="term" value="F:nucleic acid binding"/>
    <property type="evidence" value="ECO:0007669"/>
    <property type="project" value="InterPro"/>
</dbReference>
<sequence length="878" mass="100039">MRHSSFEHPAYFILGDTVYHMMISIMKVSGLFDGADSNELLFLGSMNSSLIVVAYYQSAFLKSIFISRSAKAKVHLKMGSTYKTMVLSNQRATRISFRVNKGWVYWSWDNLGSLPYTTPEQNQSWNRSLIHGKSWIRDVFKTHSGNLGKYFLKLLEYLVNSYVSNPSTTLHSSKDKVYSAMRTGEMRPITIKLESQQETNSLNGGKIVEKAKVFGNAKNMLNSIRLNNANQWPNYIHKRNLSTDSKNRETLTLSGSNKILSAENVYEIYWNSNKWSKLESYVYKQQVKLTKLAGMLGPGHLSIKKLQIQLAKSLSFRLVAVHRATTNSGAKTSGLDKILLTSDSDKMLMVKTLKILLIEAEKGHFKSSPVKRVMIPKANGKLRPLGIPTMQDRCLQALIKLILEPIVEMNSDSNSYGFRPHREAKNAIAAVRTLLQSGQESKWVLDADIKSFFDEINHNWLLLNLPLAKAHKLIVEKWLKSGAVLDGELTDTESGTSQGGIITPVLANFTLNGLEDHVRNSISSISGGKHLRKNIYQNGVRTKLLSFNLKTIRYADDFLVIGTSKRIIEQFVKPAVSEFLAERGLRLSPDKTKIFQMASGTELKFLGYVFKYRDIWSKKYSFFKDRIGQSGIALYPEKEKVKSIIGKLKLIIDNSQNLTSYQLIAKLNPIIRGWSLYFNMGESYIFRGYVRFALFKMIWNWSHKKHPKWGKRTIARYYFTGEDQRKHRLAINTKWNFYGRVRGERRHSIKQGAITWLLDPTTVTNTVSARLFSIPDKLLNIHAYHSDIDTLTERLIKANLTSLGKTEGVKGRLMIKQKGICPICSNSLFHNMDLTPMKPNNIDIDHIIPISEGGSKTALTNLRIVHRWCHQEIHNNPK</sequence>
<dbReference type="CDD" id="cd00085">
    <property type="entry name" value="HNHc"/>
    <property type="match status" value="1"/>
</dbReference>
<dbReference type="Pfam" id="PF00078">
    <property type="entry name" value="RVT_1"/>
    <property type="match status" value="1"/>
</dbReference>
<protein>
    <submittedName>
        <fullName evidence="2">Putative reverse transcriptase</fullName>
    </submittedName>
</protein>
<dbReference type="Pfam" id="PF08388">
    <property type="entry name" value="GIIM"/>
    <property type="match status" value="1"/>
</dbReference>
<dbReference type="InterPro" id="IPR013597">
    <property type="entry name" value="Mat_intron_G2"/>
</dbReference>
<keyword evidence="2" id="KW-0548">Nucleotidyltransferase</keyword>
<dbReference type="Pfam" id="PF01844">
    <property type="entry name" value="HNH"/>
    <property type="match status" value="1"/>
</dbReference>
<dbReference type="SUPFAM" id="SSF56672">
    <property type="entry name" value="DNA/RNA polymerases"/>
    <property type="match status" value="1"/>
</dbReference>
<dbReference type="CDD" id="cd01651">
    <property type="entry name" value="RT_G2_intron"/>
    <property type="match status" value="1"/>
</dbReference>
<feature type="domain" description="Reverse transcriptase" evidence="1">
    <location>
        <begin position="356"/>
        <end position="610"/>
    </location>
</feature>